<keyword evidence="2 5" id="KW-0812">Transmembrane</keyword>
<evidence type="ECO:0000313" key="7">
    <source>
        <dbReference type="EMBL" id="SON57759.1"/>
    </source>
</evidence>
<name>A0A2C9DC54_9HYPH</name>
<evidence type="ECO:0000256" key="4">
    <source>
        <dbReference type="ARBA" id="ARBA00023136"/>
    </source>
</evidence>
<organism evidence="7 8">
    <name type="scientific">Hartmannibacter diazotrophicus</name>
    <dbReference type="NCBI Taxonomy" id="1482074"/>
    <lineage>
        <taxon>Bacteria</taxon>
        <taxon>Pseudomonadati</taxon>
        <taxon>Pseudomonadota</taxon>
        <taxon>Alphaproteobacteria</taxon>
        <taxon>Hyphomicrobiales</taxon>
        <taxon>Pleomorphomonadaceae</taxon>
        <taxon>Hartmannibacter</taxon>
    </lineage>
</organism>
<dbReference type="InterPro" id="IPR037185">
    <property type="entry name" value="EmrE-like"/>
</dbReference>
<proteinExistence type="predicted"/>
<dbReference type="KEGG" id="hdi:HDIA_4218"/>
<keyword evidence="8" id="KW-1185">Reference proteome</keyword>
<feature type="transmembrane region" description="Helical" evidence="5">
    <location>
        <begin position="158"/>
        <end position="181"/>
    </location>
</feature>
<keyword evidence="4 5" id="KW-0472">Membrane</keyword>
<feature type="transmembrane region" description="Helical" evidence="5">
    <location>
        <begin position="61"/>
        <end position="79"/>
    </location>
</feature>
<dbReference type="Proteomes" id="UP000223606">
    <property type="component" value="Chromosome 1"/>
</dbReference>
<sequence>MFGAMLAFGSAAFFGLNTACIRRGVLKSTVLQAMAITVPLGVPLFLAFAAAMGGFTVMRDWQLSTWLLMALAGIVHLVIGRYGNYRATQALGAALSTPVQQLSILVALALAFFFLGETVNAVNAFGILLVLVGPMAVVRRKGGKAAKGARANSFEPDYLPGFFWGLVCALGYGSSPLLISWALEAHGGYGNSVAGGLVSYVAATVAVGLMVMAVGGRGYMATLDRGSGGWYLVSSVLVAFSQLFRYLALAVAPVSVVVPIQRLSVIFRVLFSGVINREHEVLDGWILLSILLSIVGAVAITLDTAWMLEAIGLPAPWIDWLSAPLV</sequence>
<dbReference type="GO" id="GO:0015095">
    <property type="term" value="F:magnesium ion transmembrane transporter activity"/>
    <property type="evidence" value="ECO:0007669"/>
    <property type="project" value="InterPro"/>
</dbReference>
<feature type="transmembrane region" description="Helical" evidence="5">
    <location>
        <begin position="33"/>
        <end position="55"/>
    </location>
</feature>
<evidence type="ECO:0000256" key="1">
    <source>
        <dbReference type="ARBA" id="ARBA00004141"/>
    </source>
</evidence>
<accession>A0A2C9DC54</accession>
<dbReference type="Gene3D" id="1.10.3730.20">
    <property type="match status" value="1"/>
</dbReference>
<dbReference type="InterPro" id="IPR008521">
    <property type="entry name" value="Mg_trans_NIPA"/>
</dbReference>
<feature type="transmembrane region" description="Helical" evidence="5">
    <location>
        <begin position="228"/>
        <end position="244"/>
    </location>
</feature>
<dbReference type="Pfam" id="PF00892">
    <property type="entry name" value="EamA"/>
    <property type="match status" value="1"/>
</dbReference>
<feature type="transmembrane region" description="Helical" evidence="5">
    <location>
        <begin position="193"/>
        <end position="216"/>
    </location>
</feature>
<dbReference type="AlphaFoldDB" id="A0A2C9DC54"/>
<evidence type="ECO:0000256" key="3">
    <source>
        <dbReference type="ARBA" id="ARBA00022989"/>
    </source>
</evidence>
<dbReference type="PANTHER" id="PTHR12570">
    <property type="match status" value="1"/>
</dbReference>
<feature type="transmembrane region" description="Helical" evidence="5">
    <location>
        <begin position="121"/>
        <end position="138"/>
    </location>
</feature>
<dbReference type="PANTHER" id="PTHR12570:SF92">
    <property type="entry name" value="SPICHTHYIN, ISOFORM B"/>
    <property type="match status" value="1"/>
</dbReference>
<dbReference type="GO" id="GO:0016020">
    <property type="term" value="C:membrane"/>
    <property type="evidence" value="ECO:0007669"/>
    <property type="project" value="UniProtKB-SubCell"/>
</dbReference>
<dbReference type="RefSeq" id="WP_099557961.1">
    <property type="nucleotide sequence ID" value="NZ_LT960614.1"/>
</dbReference>
<comment type="subcellular location">
    <subcellularLocation>
        <location evidence="1">Membrane</location>
        <topology evidence="1">Multi-pass membrane protein</topology>
    </subcellularLocation>
</comment>
<feature type="transmembrane region" description="Helical" evidence="5">
    <location>
        <begin position="250"/>
        <end position="270"/>
    </location>
</feature>
<dbReference type="InterPro" id="IPR000620">
    <property type="entry name" value="EamA_dom"/>
</dbReference>
<dbReference type="SUPFAM" id="SSF103481">
    <property type="entry name" value="Multidrug resistance efflux transporter EmrE"/>
    <property type="match status" value="2"/>
</dbReference>
<evidence type="ECO:0000256" key="2">
    <source>
        <dbReference type="ARBA" id="ARBA00022692"/>
    </source>
</evidence>
<dbReference type="EMBL" id="LT960614">
    <property type="protein sequence ID" value="SON57759.1"/>
    <property type="molecule type" value="Genomic_DNA"/>
</dbReference>
<protein>
    <submittedName>
        <fullName evidence="7">EamA-like transporter family protein</fullName>
    </submittedName>
</protein>
<feature type="transmembrane region" description="Helical" evidence="5">
    <location>
        <begin position="91"/>
        <end position="115"/>
    </location>
</feature>
<feature type="domain" description="EamA" evidence="6">
    <location>
        <begin position="1"/>
        <end position="135"/>
    </location>
</feature>
<evidence type="ECO:0000313" key="8">
    <source>
        <dbReference type="Proteomes" id="UP000223606"/>
    </source>
</evidence>
<keyword evidence="3 5" id="KW-1133">Transmembrane helix</keyword>
<evidence type="ECO:0000259" key="6">
    <source>
        <dbReference type="Pfam" id="PF00892"/>
    </source>
</evidence>
<evidence type="ECO:0000256" key="5">
    <source>
        <dbReference type="SAM" id="Phobius"/>
    </source>
</evidence>
<feature type="transmembrane region" description="Helical" evidence="5">
    <location>
        <begin position="282"/>
        <end position="302"/>
    </location>
</feature>
<reference evidence="8" key="1">
    <citation type="submission" date="2017-09" db="EMBL/GenBank/DDBJ databases">
        <title>Genome sequence of Nannocystis excedens DSM 71.</title>
        <authorList>
            <person name="Blom J."/>
        </authorList>
    </citation>
    <scope>NUCLEOTIDE SEQUENCE [LARGE SCALE GENOMIC DNA]</scope>
    <source>
        <strain evidence="8">type strain: E19</strain>
    </source>
</reference>
<feature type="transmembrane region" description="Helical" evidence="5">
    <location>
        <begin position="6"/>
        <end position="26"/>
    </location>
</feature>
<gene>
    <name evidence="7" type="ORF">HDIA_4218</name>
</gene>
<dbReference type="OrthoDB" id="8444505at2"/>